<proteinExistence type="predicted"/>
<gene>
    <name evidence="1" type="ORF">SPMU_09930</name>
</gene>
<reference evidence="1 2" key="1">
    <citation type="submission" date="2017-03" db="EMBL/GenBank/DDBJ databases">
        <title>Genome sequence of Sphingomonas mucosissima DSM 17494.</title>
        <authorList>
            <person name="Poehlein A."/>
            <person name="Wuebbeler J.H."/>
            <person name="Steinbuechel A."/>
            <person name="Daniel R."/>
        </authorList>
    </citation>
    <scope>NUCLEOTIDE SEQUENCE [LARGE SCALE GENOMIC DNA]</scope>
    <source>
        <strain evidence="1 2">DSM 17494</strain>
    </source>
</reference>
<protein>
    <submittedName>
        <fullName evidence="1">Uncharacterized protein</fullName>
    </submittedName>
</protein>
<comment type="caution">
    <text evidence="1">The sequence shown here is derived from an EMBL/GenBank/DDBJ whole genome shotgun (WGS) entry which is preliminary data.</text>
</comment>
<keyword evidence="2" id="KW-1185">Reference proteome</keyword>
<name>A0A245ZSE1_9SPHN</name>
<dbReference type="EMBL" id="NBBJ01000001">
    <property type="protein sequence ID" value="OWK32654.1"/>
    <property type="molecule type" value="Genomic_DNA"/>
</dbReference>
<evidence type="ECO:0000313" key="1">
    <source>
        <dbReference type="EMBL" id="OWK32654.1"/>
    </source>
</evidence>
<accession>A0A245ZSE1</accession>
<sequence>MSIAARYFFNSTAAVVLFYSHPIGRTILCGVTVAACTCDGNVFVPVWRTKVVSEDVAGVSELEELEECR</sequence>
<dbReference type="Proteomes" id="UP000197783">
    <property type="component" value="Unassembled WGS sequence"/>
</dbReference>
<organism evidence="1 2">
    <name type="scientific">Sphingomonas mucosissima</name>
    <dbReference type="NCBI Taxonomy" id="370959"/>
    <lineage>
        <taxon>Bacteria</taxon>
        <taxon>Pseudomonadati</taxon>
        <taxon>Pseudomonadota</taxon>
        <taxon>Alphaproteobacteria</taxon>
        <taxon>Sphingomonadales</taxon>
        <taxon>Sphingomonadaceae</taxon>
        <taxon>Sphingomonas</taxon>
    </lineage>
</organism>
<evidence type="ECO:0000313" key="2">
    <source>
        <dbReference type="Proteomes" id="UP000197783"/>
    </source>
</evidence>
<dbReference type="AlphaFoldDB" id="A0A245ZSE1"/>